<dbReference type="Proteomes" id="UP000615446">
    <property type="component" value="Unassembled WGS sequence"/>
</dbReference>
<dbReference type="Pfam" id="PF08799">
    <property type="entry name" value="PRP4"/>
    <property type="match status" value="1"/>
</dbReference>
<dbReference type="Proteomes" id="UP000247702">
    <property type="component" value="Unassembled WGS sequence"/>
</dbReference>
<organism evidence="6 8">
    <name type="scientific">Rhizophagus clarus</name>
    <dbReference type="NCBI Taxonomy" id="94130"/>
    <lineage>
        <taxon>Eukaryota</taxon>
        <taxon>Fungi</taxon>
        <taxon>Fungi incertae sedis</taxon>
        <taxon>Mucoromycota</taxon>
        <taxon>Glomeromycotina</taxon>
        <taxon>Glomeromycetes</taxon>
        <taxon>Glomerales</taxon>
        <taxon>Glomeraceae</taxon>
        <taxon>Rhizophagus</taxon>
    </lineage>
</organism>
<evidence type="ECO:0000256" key="2">
    <source>
        <dbReference type="ARBA" id="ARBA00022737"/>
    </source>
</evidence>
<evidence type="ECO:0000256" key="1">
    <source>
        <dbReference type="ARBA" id="ARBA00022574"/>
    </source>
</evidence>
<dbReference type="SMART" id="SM00500">
    <property type="entry name" value="SFM"/>
    <property type="match status" value="1"/>
</dbReference>
<evidence type="ECO:0000313" key="7">
    <source>
        <dbReference type="EMBL" id="GES89374.1"/>
    </source>
</evidence>
<feature type="compositionally biased region" description="Basic and acidic residues" evidence="4">
    <location>
        <begin position="8"/>
        <end position="17"/>
    </location>
</feature>
<dbReference type="PROSITE" id="PS00678">
    <property type="entry name" value="WD_REPEATS_1"/>
    <property type="match status" value="2"/>
</dbReference>
<dbReference type="FunFam" id="2.130.10.10:FF:001211">
    <property type="entry name" value="CBN-PRP-4 protein"/>
    <property type="match status" value="1"/>
</dbReference>
<dbReference type="AlphaFoldDB" id="A0A2Z6QCD6"/>
<dbReference type="PROSITE" id="PS50082">
    <property type="entry name" value="WD_REPEATS_2"/>
    <property type="match status" value="6"/>
</dbReference>
<dbReference type="Gene3D" id="4.10.280.110">
    <property type="entry name" value="Pre-mRNA processing factor 4 domain"/>
    <property type="match status" value="1"/>
</dbReference>
<feature type="compositionally biased region" description="Acidic residues" evidence="4">
    <location>
        <begin position="142"/>
        <end position="161"/>
    </location>
</feature>
<feature type="repeat" description="WD" evidence="3">
    <location>
        <begin position="356"/>
        <end position="397"/>
    </location>
</feature>
<dbReference type="FunFam" id="2.130.10.10:FF:000443">
    <property type="entry name" value="U4/U6 small nuclear ribonucleoprotein Prp4"/>
    <property type="match status" value="1"/>
</dbReference>
<dbReference type="Gene3D" id="2.130.10.10">
    <property type="entry name" value="YVTN repeat-like/Quinoprotein amine dehydrogenase"/>
    <property type="match status" value="3"/>
</dbReference>
<dbReference type="PANTHER" id="PTHR19846:SF0">
    <property type="entry name" value="PRE-MRNA PROCESSING FACTOR 4"/>
    <property type="match status" value="1"/>
</dbReference>
<dbReference type="InterPro" id="IPR036322">
    <property type="entry name" value="WD40_repeat_dom_sf"/>
</dbReference>
<dbReference type="InterPro" id="IPR020472">
    <property type="entry name" value="WD40_PAC1"/>
</dbReference>
<dbReference type="InterPro" id="IPR015943">
    <property type="entry name" value="WD40/YVTN_repeat-like_dom_sf"/>
</dbReference>
<reference evidence="6 8" key="1">
    <citation type="submission" date="2017-11" db="EMBL/GenBank/DDBJ databases">
        <title>The genome of Rhizophagus clarus HR1 reveals common genetic basis of auxotrophy among arbuscular mycorrhizal fungi.</title>
        <authorList>
            <person name="Kobayashi Y."/>
        </authorList>
    </citation>
    <scope>NUCLEOTIDE SEQUENCE [LARGE SCALE GENOMIC DNA]</scope>
    <source>
        <strain evidence="6 8">HR1</strain>
    </source>
</reference>
<evidence type="ECO:0000256" key="4">
    <source>
        <dbReference type="SAM" id="MobiDB-lite"/>
    </source>
</evidence>
<evidence type="ECO:0000256" key="3">
    <source>
        <dbReference type="PROSITE-ProRule" id="PRU00221"/>
    </source>
</evidence>
<feature type="repeat" description="WD" evidence="3">
    <location>
        <begin position="314"/>
        <end position="355"/>
    </location>
</feature>
<feature type="repeat" description="WD" evidence="3">
    <location>
        <begin position="398"/>
        <end position="439"/>
    </location>
</feature>
<feature type="repeat" description="WD" evidence="3">
    <location>
        <begin position="500"/>
        <end position="531"/>
    </location>
</feature>
<feature type="region of interest" description="Disordered" evidence="4">
    <location>
        <begin position="136"/>
        <end position="164"/>
    </location>
</feature>
<dbReference type="STRING" id="94130.A0A2Z6QCD6"/>
<protein>
    <submittedName>
        <fullName evidence="7">WD40 repeat-like protein</fullName>
    </submittedName>
</protein>
<feature type="region of interest" description="Disordered" evidence="4">
    <location>
        <begin position="1"/>
        <end position="56"/>
    </location>
</feature>
<dbReference type="SUPFAM" id="SSF158230">
    <property type="entry name" value="PRP4-like"/>
    <property type="match status" value="1"/>
</dbReference>
<comment type="caution">
    <text evidence="6">The sequence shown here is derived from an EMBL/GenBank/DDBJ whole genome shotgun (WGS) entry which is preliminary data.</text>
</comment>
<accession>A0A2Z6QCD6</accession>
<dbReference type="Pfam" id="PF00400">
    <property type="entry name" value="WD40"/>
    <property type="match status" value="7"/>
</dbReference>
<proteinExistence type="predicted"/>
<evidence type="ECO:0000313" key="8">
    <source>
        <dbReference type="Proteomes" id="UP000247702"/>
    </source>
</evidence>
<dbReference type="SUPFAM" id="SSF50978">
    <property type="entry name" value="WD40 repeat-like"/>
    <property type="match status" value="1"/>
</dbReference>
<dbReference type="PANTHER" id="PTHR19846">
    <property type="entry name" value="WD40 REPEAT PROTEIN"/>
    <property type="match status" value="1"/>
</dbReference>
<dbReference type="InterPro" id="IPR014906">
    <property type="entry name" value="PRP4-like"/>
</dbReference>
<keyword evidence="8" id="KW-1185">Reference proteome</keyword>
<dbReference type="GO" id="GO:0030621">
    <property type="term" value="F:U4 snRNA binding"/>
    <property type="evidence" value="ECO:0007669"/>
    <property type="project" value="TreeGrafter"/>
</dbReference>
<evidence type="ECO:0000259" key="5">
    <source>
        <dbReference type="SMART" id="SM00500"/>
    </source>
</evidence>
<gene>
    <name evidence="7" type="ORF">RCL2_001627200</name>
    <name evidence="6" type="ORF">RclHR1_01260033</name>
</gene>
<sequence>MSTPMDIDSNKPSKRAGEASLSSSLSRRVHFGSLEESERQNRRKTTVAEGINGVSLEDLVDTPMNYELSESSKKSREEHQAILDEFERKKRARTLAVPTDDGRVRAKLRELGEPQCLFGEGPGDRRDRLRYLLSKQEGTEIVPDEEESSSSESEEEKEEEFFTQGTPELLEARRWIARYSLPRSRDRLQKQRLEYELPLPQLKSLRKDLFAELKSYANFSSQIGDDRPISQCTFSPDCNLIATGSWSGLCKIWSVPSCSAVATLKGHADRVGGVSWHPQSTVSIDGSVVNLASGGSDGLINLWSLENEAPLASLQGHTARVSKIDFHPSGRFIGSASYDTSWRLWDVETTEELLLQEGHSREVYAIRFQIDGALVATGGLDAIGRVWDLRTGRSTMVLEGHVKDILSVDFSPNGYQVVTGSADNTIRIWDIRTLRCIYAIAAHKSLVSEARFFHGTVTLENDELVNGVKPAISGLYLVSSGYDGFVNIWSADDWNWLKSLAGHDGKVMSVDVSLDNKFIASSGFDRTFKLWANENLPI</sequence>
<feature type="domain" description="Pre-mRNA processing factor 4 (PRP4)-like" evidence="5">
    <location>
        <begin position="99"/>
        <end position="148"/>
    </location>
</feature>
<name>A0A2Z6QCD6_9GLOM</name>
<dbReference type="PROSITE" id="PS50294">
    <property type="entry name" value="WD_REPEATS_REGION"/>
    <property type="match status" value="4"/>
</dbReference>
<dbReference type="GO" id="GO:0017070">
    <property type="term" value="F:U6 snRNA binding"/>
    <property type="evidence" value="ECO:0007669"/>
    <property type="project" value="TreeGrafter"/>
</dbReference>
<dbReference type="CDD" id="cd00200">
    <property type="entry name" value="WD40"/>
    <property type="match status" value="1"/>
</dbReference>
<dbReference type="GO" id="GO:0000398">
    <property type="term" value="P:mRNA splicing, via spliceosome"/>
    <property type="evidence" value="ECO:0007669"/>
    <property type="project" value="TreeGrafter"/>
</dbReference>
<keyword evidence="2" id="KW-0677">Repeat</keyword>
<dbReference type="InterPro" id="IPR019775">
    <property type="entry name" value="WD40_repeat_CS"/>
</dbReference>
<dbReference type="OrthoDB" id="540662at2759"/>
<dbReference type="GO" id="GO:0046540">
    <property type="term" value="C:U4/U6 x U5 tri-snRNP complex"/>
    <property type="evidence" value="ECO:0007669"/>
    <property type="project" value="TreeGrafter"/>
</dbReference>
<dbReference type="InterPro" id="IPR036285">
    <property type="entry name" value="PRP4-like_sf"/>
</dbReference>
<dbReference type="SMART" id="SM00320">
    <property type="entry name" value="WD40"/>
    <property type="match status" value="7"/>
</dbReference>
<feature type="repeat" description="WD" evidence="3">
    <location>
        <begin position="264"/>
        <end position="313"/>
    </location>
</feature>
<feature type="repeat" description="WD" evidence="3">
    <location>
        <begin position="222"/>
        <end position="263"/>
    </location>
</feature>
<dbReference type="PRINTS" id="PR00320">
    <property type="entry name" value="GPROTEINBRPT"/>
</dbReference>
<evidence type="ECO:0000313" key="6">
    <source>
        <dbReference type="EMBL" id="GBB86162.1"/>
    </source>
</evidence>
<dbReference type="EMBL" id="BEXD01000291">
    <property type="protein sequence ID" value="GBB86162.1"/>
    <property type="molecule type" value="Genomic_DNA"/>
</dbReference>
<dbReference type="EMBL" id="BLAL01000184">
    <property type="protein sequence ID" value="GES89374.1"/>
    <property type="molecule type" value="Genomic_DNA"/>
</dbReference>
<dbReference type="InterPro" id="IPR001680">
    <property type="entry name" value="WD40_rpt"/>
</dbReference>
<reference evidence="7" key="2">
    <citation type="submission" date="2019-10" db="EMBL/GenBank/DDBJ databases">
        <title>Conservation and host-specific expression of non-tandemly repeated heterogenous ribosome RNA gene in arbuscular mycorrhizal fungi.</title>
        <authorList>
            <person name="Maeda T."/>
            <person name="Kobayashi Y."/>
            <person name="Nakagawa T."/>
            <person name="Ezawa T."/>
            <person name="Yamaguchi K."/>
            <person name="Bino T."/>
            <person name="Nishimoto Y."/>
            <person name="Shigenobu S."/>
            <person name="Kawaguchi M."/>
        </authorList>
    </citation>
    <scope>NUCLEOTIDE SEQUENCE</scope>
    <source>
        <strain evidence="7">HR1</strain>
    </source>
</reference>
<keyword evidence="1 3" id="KW-0853">WD repeat</keyword>